<accession>A0AAN6MR22</accession>
<dbReference type="EMBL" id="MU855398">
    <property type="protein sequence ID" value="KAK3904418.1"/>
    <property type="molecule type" value="Genomic_DNA"/>
</dbReference>
<evidence type="ECO:0000313" key="1">
    <source>
        <dbReference type="EMBL" id="KAK3904418.1"/>
    </source>
</evidence>
<keyword evidence="2" id="KW-1185">Reference proteome</keyword>
<dbReference type="Proteomes" id="UP001303889">
    <property type="component" value="Unassembled WGS sequence"/>
</dbReference>
<reference evidence="1" key="1">
    <citation type="journal article" date="2023" name="Mol. Phylogenet. Evol.">
        <title>Genome-scale phylogeny and comparative genomics of the fungal order Sordariales.</title>
        <authorList>
            <person name="Hensen N."/>
            <person name="Bonometti L."/>
            <person name="Westerberg I."/>
            <person name="Brannstrom I.O."/>
            <person name="Guillou S."/>
            <person name="Cros-Aarteil S."/>
            <person name="Calhoun S."/>
            <person name="Haridas S."/>
            <person name="Kuo A."/>
            <person name="Mondo S."/>
            <person name="Pangilinan J."/>
            <person name="Riley R."/>
            <person name="LaButti K."/>
            <person name="Andreopoulos B."/>
            <person name="Lipzen A."/>
            <person name="Chen C."/>
            <person name="Yan M."/>
            <person name="Daum C."/>
            <person name="Ng V."/>
            <person name="Clum A."/>
            <person name="Steindorff A."/>
            <person name="Ohm R.A."/>
            <person name="Martin F."/>
            <person name="Silar P."/>
            <person name="Natvig D.O."/>
            <person name="Lalanne C."/>
            <person name="Gautier V."/>
            <person name="Ament-Velasquez S.L."/>
            <person name="Kruys A."/>
            <person name="Hutchinson M.I."/>
            <person name="Powell A.J."/>
            <person name="Barry K."/>
            <person name="Miller A.N."/>
            <person name="Grigoriev I.V."/>
            <person name="Debuchy R."/>
            <person name="Gladieux P."/>
            <person name="Hiltunen Thoren M."/>
            <person name="Johannesson H."/>
        </authorList>
    </citation>
    <scope>NUCLEOTIDE SEQUENCE</scope>
    <source>
        <strain evidence="1">CBS 103.79</strain>
    </source>
</reference>
<proteinExistence type="predicted"/>
<protein>
    <submittedName>
        <fullName evidence="1">Uncharacterized protein</fullName>
    </submittedName>
</protein>
<comment type="caution">
    <text evidence="1">The sequence shown here is derived from an EMBL/GenBank/DDBJ whole genome shotgun (WGS) entry which is preliminary data.</text>
</comment>
<reference evidence="1" key="2">
    <citation type="submission" date="2023-05" db="EMBL/GenBank/DDBJ databases">
        <authorList>
            <consortium name="Lawrence Berkeley National Laboratory"/>
            <person name="Steindorff A."/>
            <person name="Hensen N."/>
            <person name="Bonometti L."/>
            <person name="Westerberg I."/>
            <person name="Brannstrom I.O."/>
            <person name="Guillou S."/>
            <person name="Cros-Aarteil S."/>
            <person name="Calhoun S."/>
            <person name="Haridas S."/>
            <person name="Kuo A."/>
            <person name="Mondo S."/>
            <person name="Pangilinan J."/>
            <person name="Riley R."/>
            <person name="Labutti K."/>
            <person name="Andreopoulos B."/>
            <person name="Lipzen A."/>
            <person name="Chen C."/>
            <person name="Yanf M."/>
            <person name="Daum C."/>
            <person name="Ng V."/>
            <person name="Clum A."/>
            <person name="Ohm R."/>
            <person name="Martin F."/>
            <person name="Silar P."/>
            <person name="Natvig D."/>
            <person name="Lalanne C."/>
            <person name="Gautier V."/>
            <person name="Ament-Velasquez S.L."/>
            <person name="Kruys A."/>
            <person name="Hutchinson M.I."/>
            <person name="Powell A.J."/>
            <person name="Barry K."/>
            <person name="Miller A.N."/>
            <person name="Grigoriev I.V."/>
            <person name="Debuchy R."/>
            <person name="Gladieux P."/>
            <person name="Thoren M.H."/>
            <person name="Johannesson H."/>
        </authorList>
    </citation>
    <scope>NUCLEOTIDE SEQUENCE</scope>
    <source>
        <strain evidence="1">CBS 103.79</strain>
    </source>
</reference>
<dbReference type="AlphaFoldDB" id="A0AAN6MR22"/>
<dbReference type="Gene3D" id="3.30.200.20">
    <property type="entry name" value="Phosphorylase Kinase, domain 1"/>
    <property type="match status" value="1"/>
</dbReference>
<evidence type="ECO:0000313" key="2">
    <source>
        <dbReference type="Proteomes" id="UP001303889"/>
    </source>
</evidence>
<organism evidence="1 2">
    <name type="scientific">Staphylotrichum tortipilum</name>
    <dbReference type="NCBI Taxonomy" id="2831512"/>
    <lineage>
        <taxon>Eukaryota</taxon>
        <taxon>Fungi</taxon>
        <taxon>Dikarya</taxon>
        <taxon>Ascomycota</taxon>
        <taxon>Pezizomycotina</taxon>
        <taxon>Sordariomycetes</taxon>
        <taxon>Sordariomycetidae</taxon>
        <taxon>Sordariales</taxon>
        <taxon>Chaetomiaceae</taxon>
        <taxon>Staphylotrichum</taxon>
    </lineage>
</organism>
<gene>
    <name evidence="1" type="ORF">C8A05DRAFT_31790</name>
</gene>
<name>A0AAN6MR22_9PEZI</name>
<sequence>MEDVTPQILPPSAYNTGRGRTVEHLEVYGPERMHPTHLGDRFHAGRYVVAHKLDFEPGFHHSWLVRDRATSTWRRLDISLAVDEQRENERQTVERMIVLRKDYPTAEAADAEGLPIGTFYHRGPNGLHLCAIFPLNDRYNLFRWSLRDSTIMSEEWFVRRCGVHRKEQAEREGREYQGLPASVHEMSEQEMLTVLGRPRIVMVEEAVMGRVPRWRLTRPDVQLPRYVVLRPDEIPEEMDYWLSPEPFDKVAAERAASAERE</sequence>